<proteinExistence type="predicted"/>
<comment type="subcellular location">
    <subcellularLocation>
        <location evidence="1">Secreted</location>
    </subcellularLocation>
</comment>
<dbReference type="InterPro" id="IPR002223">
    <property type="entry name" value="Kunitz_BPTI"/>
</dbReference>
<feature type="domain" description="BPTI/Kunitz inhibitor" evidence="4">
    <location>
        <begin position="26"/>
        <end position="75"/>
    </location>
</feature>
<evidence type="ECO:0000313" key="5">
    <source>
        <dbReference type="EMBL" id="MBK1631074.1"/>
    </source>
</evidence>
<dbReference type="PROSITE" id="PS50279">
    <property type="entry name" value="BPTI_KUNITZ_2"/>
    <property type="match status" value="1"/>
</dbReference>
<dbReference type="SUPFAM" id="SSF57362">
    <property type="entry name" value="BPTI-like"/>
    <property type="match status" value="1"/>
</dbReference>
<accession>A0ABS1CHV9</accession>
<dbReference type="InterPro" id="IPR050098">
    <property type="entry name" value="TFPI/VKTCI-like"/>
</dbReference>
<dbReference type="PANTHER" id="PTHR10083">
    <property type="entry name" value="KUNITZ-TYPE PROTEASE INHIBITOR-RELATED"/>
    <property type="match status" value="1"/>
</dbReference>
<gene>
    <name evidence="5" type="ORF">CKO31_10040</name>
</gene>
<keyword evidence="3" id="KW-1015">Disulfide bond</keyword>
<sequence>MALLLAGCGGGADNGGAAADGLHVSCLEEPDPGPCRAAKPAYYYDYKTDSCKRFLWGGCRGNVPFETLEQCLRRCKGGG</sequence>
<dbReference type="Proteomes" id="UP000748752">
    <property type="component" value="Unassembled WGS sequence"/>
</dbReference>
<name>A0ABS1CHV9_9GAMM</name>
<evidence type="ECO:0000256" key="1">
    <source>
        <dbReference type="ARBA" id="ARBA00004613"/>
    </source>
</evidence>
<dbReference type="Gene3D" id="4.10.410.10">
    <property type="entry name" value="Pancreatic trypsin inhibitor Kunitz domain"/>
    <property type="match status" value="1"/>
</dbReference>
<dbReference type="PANTHER" id="PTHR10083:SF217">
    <property type="entry name" value="BOOPHILIN-H2"/>
    <property type="match status" value="1"/>
</dbReference>
<dbReference type="CDD" id="cd00109">
    <property type="entry name" value="Kunitz-type"/>
    <property type="match status" value="1"/>
</dbReference>
<comment type="caution">
    <text evidence="5">The sequence shown here is derived from an EMBL/GenBank/DDBJ whole genome shotgun (WGS) entry which is preliminary data.</text>
</comment>
<evidence type="ECO:0000259" key="4">
    <source>
        <dbReference type="PROSITE" id="PS50279"/>
    </source>
</evidence>
<reference evidence="5 6" key="1">
    <citation type="journal article" date="2020" name="Microorganisms">
        <title>Osmotic Adaptation and Compatible Solute Biosynthesis of Phototrophic Bacteria as Revealed from Genome Analyses.</title>
        <authorList>
            <person name="Imhoff J.F."/>
            <person name="Rahn T."/>
            <person name="Kunzel S."/>
            <person name="Keller A."/>
            <person name="Neulinger S.C."/>
        </authorList>
    </citation>
    <scope>NUCLEOTIDE SEQUENCE [LARGE SCALE GENOMIC DNA]</scope>
    <source>
        <strain evidence="5 6">DSM 6210</strain>
    </source>
</reference>
<dbReference type="SMART" id="SM00131">
    <property type="entry name" value="KU"/>
    <property type="match status" value="1"/>
</dbReference>
<dbReference type="InterPro" id="IPR036880">
    <property type="entry name" value="Kunitz_BPTI_sf"/>
</dbReference>
<organism evidence="5 6">
    <name type="scientific">Thiohalocapsa halophila</name>
    <dbReference type="NCBI Taxonomy" id="69359"/>
    <lineage>
        <taxon>Bacteria</taxon>
        <taxon>Pseudomonadati</taxon>
        <taxon>Pseudomonadota</taxon>
        <taxon>Gammaproteobacteria</taxon>
        <taxon>Chromatiales</taxon>
        <taxon>Chromatiaceae</taxon>
        <taxon>Thiohalocapsa</taxon>
    </lineage>
</organism>
<dbReference type="EMBL" id="NRRV01000021">
    <property type="protein sequence ID" value="MBK1631074.1"/>
    <property type="molecule type" value="Genomic_DNA"/>
</dbReference>
<evidence type="ECO:0000256" key="3">
    <source>
        <dbReference type="ARBA" id="ARBA00023157"/>
    </source>
</evidence>
<keyword evidence="2" id="KW-0964">Secreted</keyword>
<dbReference type="Pfam" id="PF00014">
    <property type="entry name" value="Kunitz_BPTI"/>
    <property type="match status" value="1"/>
</dbReference>
<protein>
    <recommendedName>
        <fullName evidence="4">BPTI/Kunitz inhibitor domain-containing protein</fullName>
    </recommendedName>
</protein>
<evidence type="ECO:0000313" key="6">
    <source>
        <dbReference type="Proteomes" id="UP000748752"/>
    </source>
</evidence>
<evidence type="ECO:0000256" key="2">
    <source>
        <dbReference type="ARBA" id="ARBA00022525"/>
    </source>
</evidence>
<keyword evidence="6" id="KW-1185">Reference proteome</keyword>